<proteinExistence type="predicted"/>
<accession>A0A2T0A6U7</accession>
<evidence type="ECO:0000256" key="1">
    <source>
        <dbReference type="SAM" id="MobiDB-lite"/>
    </source>
</evidence>
<dbReference type="AlphaFoldDB" id="A0A2T0A6U7"/>
<reference evidence="2 3" key="1">
    <citation type="journal article" date="2018" name="Elife">
        <title>Functional genomics of lipid metabolism in the oleaginous yeast Rhodosporidium toruloides.</title>
        <authorList>
            <person name="Coradetti S.T."/>
            <person name="Pinel D."/>
            <person name="Geiselman G."/>
            <person name="Ito M."/>
            <person name="Mondo S."/>
            <person name="Reilly M.C."/>
            <person name="Cheng Y.F."/>
            <person name="Bauer S."/>
            <person name="Grigoriev I."/>
            <person name="Gladden J.M."/>
            <person name="Simmons B.A."/>
            <person name="Brem R."/>
            <person name="Arkin A.P."/>
            <person name="Skerker J.M."/>
        </authorList>
    </citation>
    <scope>NUCLEOTIDE SEQUENCE [LARGE SCALE GENOMIC DNA]</scope>
    <source>
        <strain evidence="2 3">NBRC 0880</strain>
    </source>
</reference>
<organism evidence="2 3">
    <name type="scientific">Rhodotorula toruloides</name>
    <name type="common">Yeast</name>
    <name type="synonym">Rhodosporidium toruloides</name>
    <dbReference type="NCBI Taxonomy" id="5286"/>
    <lineage>
        <taxon>Eukaryota</taxon>
        <taxon>Fungi</taxon>
        <taxon>Dikarya</taxon>
        <taxon>Basidiomycota</taxon>
        <taxon>Pucciniomycotina</taxon>
        <taxon>Microbotryomycetes</taxon>
        <taxon>Sporidiobolales</taxon>
        <taxon>Sporidiobolaceae</taxon>
        <taxon>Rhodotorula</taxon>
    </lineage>
</organism>
<protein>
    <submittedName>
        <fullName evidence="2">Uncharacterized protein</fullName>
    </submittedName>
</protein>
<name>A0A2T0A6U7_RHOTO</name>
<comment type="caution">
    <text evidence="2">The sequence shown here is derived from an EMBL/GenBank/DDBJ whole genome shotgun (WGS) entry which is preliminary data.</text>
</comment>
<sequence length="178" mass="19646">MFVTHKRHWKTFRQAQHNSAPSPSPPPPSEPLQSIYTQAWPRLAGHLGRFTPSIAQLEERGTVIGSPVYPKVTGSIPVRGSPLSFSSLLTAGCYRLACLSFAIRGVRQRHAAHHPPSAKAKRPTCSSFLLSRLSRQLYHVPNATKSCHVLGQVRTVDLLMCHVFPNNAQDPSKRDPLG</sequence>
<dbReference type="EMBL" id="LCTV02000007">
    <property type="protein sequence ID" value="PRQ73636.1"/>
    <property type="molecule type" value="Genomic_DNA"/>
</dbReference>
<evidence type="ECO:0000313" key="2">
    <source>
        <dbReference type="EMBL" id="PRQ73636.1"/>
    </source>
</evidence>
<evidence type="ECO:0000313" key="3">
    <source>
        <dbReference type="Proteomes" id="UP000239560"/>
    </source>
</evidence>
<gene>
    <name evidence="2" type="ORF">AAT19DRAFT_15203</name>
</gene>
<dbReference type="Proteomes" id="UP000239560">
    <property type="component" value="Unassembled WGS sequence"/>
</dbReference>
<feature type="region of interest" description="Disordered" evidence="1">
    <location>
        <begin position="12"/>
        <end position="32"/>
    </location>
</feature>